<feature type="signal peptide" evidence="1">
    <location>
        <begin position="1"/>
        <end position="19"/>
    </location>
</feature>
<sequence>MGFMYQYVGALYIFLVASAHHMSAEYGCGRVQGRSRRTTCTPHKYDIHLYTLTAAASTRTIFSLRHLTMSGICTTLLLTSCYSRDFHSEESTAHAEYVQSVSRQHRQRYWLMYLFPQKSVKKPKSTWKCESERSLFRSVGPRQAQESCCQ</sequence>
<dbReference type="RefSeq" id="XP_047775086.1">
    <property type="nucleotide sequence ID" value="XM_047924810.1"/>
</dbReference>
<organism evidence="2 3">
    <name type="scientific">Rhodofomes roseus</name>
    <dbReference type="NCBI Taxonomy" id="34475"/>
    <lineage>
        <taxon>Eukaryota</taxon>
        <taxon>Fungi</taxon>
        <taxon>Dikarya</taxon>
        <taxon>Basidiomycota</taxon>
        <taxon>Agaricomycotina</taxon>
        <taxon>Agaricomycetes</taxon>
        <taxon>Polyporales</taxon>
        <taxon>Rhodofomes</taxon>
    </lineage>
</organism>
<protein>
    <recommendedName>
        <fullName evidence="4">Secreted protein</fullName>
    </recommendedName>
</protein>
<feature type="chain" id="PRO_5045436332" description="Secreted protein" evidence="1">
    <location>
        <begin position="20"/>
        <end position="150"/>
    </location>
</feature>
<dbReference type="EMBL" id="JADCUA010000023">
    <property type="protein sequence ID" value="KAH9832040.1"/>
    <property type="molecule type" value="Genomic_DNA"/>
</dbReference>
<keyword evidence="3" id="KW-1185">Reference proteome</keyword>
<evidence type="ECO:0008006" key="4">
    <source>
        <dbReference type="Google" id="ProtNLM"/>
    </source>
</evidence>
<accession>A0ABQ8K626</accession>
<dbReference type="Proteomes" id="UP000814176">
    <property type="component" value="Unassembled WGS sequence"/>
</dbReference>
<reference evidence="2 3" key="1">
    <citation type="journal article" date="2021" name="Environ. Microbiol.">
        <title>Gene family expansions and transcriptome signatures uncover fungal adaptations to wood decay.</title>
        <authorList>
            <person name="Hage H."/>
            <person name="Miyauchi S."/>
            <person name="Viragh M."/>
            <person name="Drula E."/>
            <person name="Min B."/>
            <person name="Chaduli D."/>
            <person name="Navarro D."/>
            <person name="Favel A."/>
            <person name="Norest M."/>
            <person name="Lesage-Meessen L."/>
            <person name="Balint B."/>
            <person name="Merenyi Z."/>
            <person name="de Eugenio L."/>
            <person name="Morin E."/>
            <person name="Martinez A.T."/>
            <person name="Baldrian P."/>
            <person name="Stursova M."/>
            <person name="Martinez M.J."/>
            <person name="Novotny C."/>
            <person name="Magnuson J.K."/>
            <person name="Spatafora J.W."/>
            <person name="Maurice S."/>
            <person name="Pangilinan J."/>
            <person name="Andreopoulos W."/>
            <person name="LaButti K."/>
            <person name="Hundley H."/>
            <person name="Na H."/>
            <person name="Kuo A."/>
            <person name="Barry K."/>
            <person name="Lipzen A."/>
            <person name="Henrissat B."/>
            <person name="Riley R."/>
            <person name="Ahrendt S."/>
            <person name="Nagy L.G."/>
            <person name="Grigoriev I.V."/>
            <person name="Martin F."/>
            <person name="Rosso M.N."/>
        </authorList>
    </citation>
    <scope>NUCLEOTIDE SEQUENCE [LARGE SCALE GENOMIC DNA]</scope>
    <source>
        <strain evidence="2 3">CIRM-BRFM 1785</strain>
    </source>
</reference>
<comment type="caution">
    <text evidence="2">The sequence shown here is derived from an EMBL/GenBank/DDBJ whole genome shotgun (WGS) entry which is preliminary data.</text>
</comment>
<name>A0ABQ8K626_9APHY</name>
<gene>
    <name evidence="2" type="ORF">C8Q71DRAFT_779488</name>
</gene>
<evidence type="ECO:0000313" key="2">
    <source>
        <dbReference type="EMBL" id="KAH9832040.1"/>
    </source>
</evidence>
<proteinExistence type="predicted"/>
<evidence type="ECO:0000313" key="3">
    <source>
        <dbReference type="Proteomes" id="UP000814176"/>
    </source>
</evidence>
<keyword evidence="1" id="KW-0732">Signal</keyword>
<dbReference type="GeneID" id="72005542"/>
<evidence type="ECO:0000256" key="1">
    <source>
        <dbReference type="SAM" id="SignalP"/>
    </source>
</evidence>